<organism evidence="2 3">
    <name type="scientific">Vasconcelosia minhoensis LEGE 07310</name>
    <dbReference type="NCBI Taxonomy" id="915328"/>
    <lineage>
        <taxon>Bacteria</taxon>
        <taxon>Bacillati</taxon>
        <taxon>Cyanobacteriota</taxon>
        <taxon>Cyanophyceae</taxon>
        <taxon>Nodosilineales</taxon>
        <taxon>Cymatolegaceae</taxon>
        <taxon>Vasconcelosia</taxon>
        <taxon>Vasconcelosia minhoensis</taxon>
    </lineage>
</organism>
<dbReference type="Gene3D" id="3.30.70.100">
    <property type="match status" value="1"/>
</dbReference>
<protein>
    <submittedName>
        <fullName evidence="2">Heavy-metal-associated domain-containing protein</fullName>
    </submittedName>
</protein>
<dbReference type="RefSeq" id="WP_193908679.1">
    <property type="nucleotide sequence ID" value="NZ_JADEXG010000037.1"/>
</dbReference>
<feature type="domain" description="HMA" evidence="1">
    <location>
        <begin position="1"/>
        <end position="69"/>
    </location>
</feature>
<evidence type="ECO:0000313" key="3">
    <source>
        <dbReference type="Proteomes" id="UP000636505"/>
    </source>
</evidence>
<dbReference type="Pfam" id="PF00403">
    <property type="entry name" value="HMA"/>
    <property type="match status" value="1"/>
</dbReference>
<dbReference type="GO" id="GO:0046872">
    <property type="term" value="F:metal ion binding"/>
    <property type="evidence" value="ECO:0007669"/>
    <property type="project" value="InterPro"/>
</dbReference>
<proteinExistence type="predicted"/>
<reference evidence="2" key="1">
    <citation type="submission" date="2020-10" db="EMBL/GenBank/DDBJ databases">
        <authorList>
            <person name="Castelo-Branco R."/>
            <person name="Eusebio N."/>
            <person name="Adriana R."/>
            <person name="Vieira A."/>
            <person name="Brugerolle De Fraissinette N."/>
            <person name="Rezende De Castro R."/>
            <person name="Schneider M.P."/>
            <person name="Vasconcelos V."/>
            <person name="Leao P.N."/>
        </authorList>
    </citation>
    <scope>NUCLEOTIDE SEQUENCE</scope>
    <source>
        <strain evidence="2">LEGE 07310</strain>
    </source>
</reference>
<dbReference type="Proteomes" id="UP000636505">
    <property type="component" value="Unassembled WGS sequence"/>
</dbReference>
<name>A0A8J7DDD0_9CYAN</name>
<accession>A0A8J7DDD0</accession>
<dbReference type="InterPro" id="IPR036163">
    <property type="entry name" value="HMA_dom_sf"/>
</dbReference>
<keyword evidence="3" id="KW-1185">Reference proteome</keyword>
<evidence type="ECO:0000259" key="1">
    <source>
        <dbReference type="PROSITE" id="PS50846"/>
    </source>
</evidence>
<gene>
    <name evidence="2" type="ORF">IQ241_15270</name>
</gene>
<dbReference type="EMBL" id="JADEXG010000037">
    <property type="protein sequence ID" value="MBE9078638.1"/>
    <property type="molecule type" value="Genomic_DNA"/>
</dbReference>
<comment type="caution">
    <text evidence="2">The sequence shown here is derived from an EMBL/GenBank/DDBJ whole genome shotgun (WGS) entry which is preliminary data.</text>
</comment>
<dbReference type="PROSITE" id="PS50846">
    <property type="entry name" value="HMA_2"/>
    <property type="match status" value="1"/>
</dbReference>
<dbReference type="AlphaFoldDB" id="A0A8J7DDD0"/>
<dbReference type="SUPFAM" id="SSF55008">
    <property type="entry name" value="HMA, heavy metal-associated domain"/>
    <property type="match status" value="1"/>
</dbReference>
<dbReference type="InterPro" id="IPR006121">
    <property type="entry name" value="HMA_dom"/>
</dbReference>
<sequence>MKIQFKVPSMNDSSECGQAITRAVAGVDPDASVAADPESKLVKVETGESSNTSEEALKKAVEAAGYPVE</sequence>
<evidence type="ECO:0000313" key="2">
    <source>
        <dbReference type="EMBL" id="MBE9078638.1"/>
    </source>
</evidence>